<gene>
    <name evidence="11" type="primary">queC_1</name>
    <name evidence="11" type="ORF">PS896_02142</name>
</gene>
<evidence type="ECO:0000256" key="2">
    <source>
        <dbReference type="ARBA" id="ARBA00022598"/>
    </source>
</evidence>
<comment type="pathway">
    <text evidence="1">Purine metabolism; 7-cyano-7-deazaguanine biosynthesis.</text>
</comment>
<dbReference type="InterPro" id="IPR018317">
    <property type="entry name" value="QueC"/>
</dbReference>
<evidence type="ECO:0000256" key="9">
    <source>
        <dbReference type="ARBA" id="ARBA00039149"/>
    </source>
</evidence>
<comment type="similarity">
    <text evidence="8">Belongs to the QueC family.</text>
</comment>
<dbReference type="EMBL" id="CABVIN010000002">
    <property type="protein sequence ID" value="VVO87450.1"/>
    <property type="molecule type" value="Genomic_DNA"/>
</dbReference>
<evidence type="ECO:0000313" key="11">
    <source>
        <dbReference type="EMBL" id="VVO87450.1"/>
    </source>
</evidence>
<comment type="catalytic activity">
    <reaction evidence="10">
        <text>7-carboxy-7-carbaguanine + NH4(+) + 2 ATP = 7-cyano-7-carbaguanine + 2 AMP + 2 diphosphate + 2 H(+)</text>
        <dbReference type="Rhea" id="RHEA:27982"/>
        <dbReference type="ChEBI" id="CHEBI:15378"/>
        <dbReference type="ChEBI" id="CHEBI:28938"/>
        <dbReference type="ChEBI" id="CHEBI:30616"/>
        <dbReference type="ChEBI" id="CHEBI:33019"/>
        <dbReference type="ChEBI" id="CHEBI:45075"/>
        <dbReference type="ChEBI" id="CHEBI:61036"/>
        <dbReference type="ChEBI" id="CHEBI:456215"/>
        <dbReference type="EC" id="6.3.4.20"/>
    </reaction>
</comment>
<protein>
    <recommendedName>
        <fullName evidence="9">7-cyano-7-deazaguanine synthase</fullName>
        <ecNumber evidence="9">6.3.4.20</ecNumber>
    </recommendedName>
</protein>
<name>A0A5E7JGS7_PSEFL</name>
<dbReference type="RefSeq" id="WP_093429690.1">
    <property type="nucleotide sequence ID" value="NZ_CABVIN010000002.1"/>
</dbReference>
<evidence type="ECO:0000256" key="1">
    <source>
        <dbReference type="ARBA" id="ARBA00005061"/>
    </source>
</evidence>
<evidence type="ECO:0000256" key="3">
    <source>
        <dbReference type="ARBA" id="ARBA00022723"/>
    </source>
</evidence>
<dbReference type="GO" id="GO:0046872">
    <property type="term" value="F:metal ion binding"/>
    <property type="evidence" value="ECO:0007669"/>
    <property type="project" value="UniProtKB-KW"/>
</dbReference>
<reference evidence="11 12" key="1">
    <citation type="submission" date="2019-09" db="EMBL/GenBank/DDBJ databases">
        <authorList>
            <person name="Chandra G."/>
            <person name="Truman W A."/>
        </authorList>
    </citation>
    <scope>NUCLEOTIDE SEQUENCE [LARGE SCALE GENOMIC DNA]</scope>
    <source>
        <strain evidence="11">PS896</strain>
    </source>
</reference>
<dbReference type="GO" id="GO:0008616">
    <property type="term" value="P:tRNA queuosine(34) biosynthetic process"/>
    <property type="evidence" value="ECO:0007669"/>
    <property type="project" value="UniProtKB-KW"/>
</dbReference>
<keyword evidence="2 11" id="KW-0436">Ligase</keyword>
<dbReference type="GO" id="GO:0005524">
    <property type="term" value="F:ATP binding"/>
    <property type="evidence" value="ECO:0007669"/>
    <property type="project" value="UniProtKB-KW"/>
</dbReference>
<dbReference type="Pfam" id="PF06508">
    <property type="entry name" value="QueC"/>
    <property type="match status" value="1"/>
</dbReference>
<dbReference type="AlphaFoldDB" id="A0A5E7JGS7"/>
<dbReference type="Proteomes" id="UP000377224">
    <property type="component" value="Unassembled WGS sequence"/>
</dbReference>
<dbReference type="PANTHER" id="PTHR42914:SF1">
    <property type="entry name" value="7-CYANO-7-DEAZAGUANINE SYNTHASE"/>
    <property type="match status" value="1"/>
</dbReference>
<organism evidence="11 12">
    <name type="scientific">Pseudomonas fluorescens</name>
    <dbReference type="NCBI Taxonomy" id="294"/>
    <lineage>
        <taxon>Bacteria</taxon>
        <taxon>Pseudomonadati</taxon>
        <taxon>Pseudomonadota</taxon>
        <taxon>Gammaproteobacteria</taxon>
        <taxon>Pseudomonadales</taxon>
        <taxon>Pseudomonadaceae</taxon>
        <taxon>Pseudomonas</taxon>
    </lineage>
</organism>
<dbReference type="GO" id="GO:0016874">
    <property type="term" value="F:ligase activity"/>
    <property type="evidence" value="ECO:0007669"/>
    <property type="project" value="UniProtKB-KW"/>
</dbReference>
<dbReference type="PANTHER" id="PTHR42914">
    <property type="entry name" value="7-CYANO-7-DEAZAGUANINE SYNTHASE"/>
    <property type="match status" value="1"/>
</dbReference>
<keyword evidence="4" id="KW-0547">Nucleotide-binding</keyword>
<sequence length="201" mass="21862">MKIALLLSGGMDSLSLAWWKRPDLAFTLNYGQLAANAEIAASKAICERLGIEHYVLEIDCRSLGSGDMAGTTADGLAPASDWWPYRNQMLITLAAMKAISYDVTHLWLGTVKSDGSHRDGTPEFVNAISQLMSLQEGGMRIEAPAIKLSTQELVRASGIPSGYLAWAHSCHKADVPCGNCRGCNKYFEVFEEVGYDLDRSG</sequence>
<evidence type="ECO:0000256" key="4">
    <source>
        <dbReference type="ARBA" id="ARBA00022741"/>
    </source>
</evidence>
<keyword evidence="6" id="KW-0862">Zinc</keyword>
<evidence type="ECO:0000256" key="8">
    <source>
        <dbReference type="ARBA" id="ARBA00037993"/>
    </source>
</evidence>
<evidence type="ECO:0000256" key="5">
    <source>
        <dbReference type="ARBA" id="ARBA00022785"/>
    </source>
</evidence>
<keyword evidence="7" id="KW-0067">ATP-binding</keyword>
<keyword evidence="3" id="KW-0479">Metal-binding</keyword>
<dbReference type="EC" id="6.3.4.20" evidence="9"/>
<evidence type="ECO:0000256" key="10">
    <source>
        <dbReference type="ARBA" id="ARBA00047890"/>
    </source>
</evidence>
<evidence type="ECO:0000256" key="7">
    <source>
        <dbReference type="ARBA" id="ARBA00022840"/>
    </source>
</evidence>
<proteinExistence type="inferred from homology"/>
<keyword evidence="5" id="KW-0671">Queuosine biosynthesis</keyword>
<dbReference type="Gene3D" id="3.40.50.620">
    <property type="entry name" value="HUPs"/>
    <property type="match status" value="1"/>
</dbReference>
<evidence type="ECO:0000313" key="12">
    <source>
        <dbReference type="Proteomes" id="UP000377224"/>
    </source>
</evidence>
<dbReference type="SUPFAM" id="SSF52402">
    <property type="entry name" value="Adenine nucleotide alpha hydrolases-like"/>
    <property type="match status" value="1"/>
</dbReference>
<accession>A0A5E7JGS7</accession>
<evidence type="ECO:0000256" key="6">
    <source>
        <dbReference type="ARBA" id="ARBA00022833"/>
    </source>
</evidence>
<dbReference type="InterPro" id="IPR014729">
    <property type="entry name" value="Rossmann-like_a/b/a_fold"/>
</dbReference>